<evidence type="ECO:0000259" key="2">
    <source>
        <dbReference type="Pfam" id="PF09994"/>
    </source>
</evidence>
<dbReference type="Proteomes" id="UP000191988">
    <property type="component" value="Unassembled WGS sequence"/>
</dbReference>
<accession>A0A1S7R1W0</accession>
<keyword evidence="4" id="KW-1185">Reference proteome</keyword>
<evidence type="ECO:0000313" key="4">
    <source>
        <dbReference type="Proteomes" id="UP000191988"/>
    </source>
</evidence>
<feature type="transmembrane region" description="Helical" evidence="1">
    <location>
        <begin position="245"/>
        <end position="266"/>
    </location>
</feature>
<dbReference type="EMBL" id="FBWK01000048">
    <property type="protein sequence ID" value="CUX45427.1"/>
    <property type="molecule type" value="Genomic_DNA"/>
</dbReference>
<proteinExistence type="predicted"/>
<evidence type="ECO:0000313" key="3">
    <source>
        <dbReference type="EMBL" id="CUX45427.1"/>
    </source>
</evidence>
<dbReference type="RefSeq" id="WP_046799773.1">
    <property type="nucleotide sequence ID" value="NZ_LT009724.1"/>
</dbReference>
<keyword evidence="1" id="KW-0472">Membrane</keyword>
<feature type="domain" description="T6SS Phospholipase effector Tle1-like catalytic" evidence="2">
    <location>
        <begin position="287"/>
        <end position="370"/>
    </location>
</feature>
<dbReference type="Pfam" id="PF09994">
    <property type="entry name" value="T6SS_Tle1-like_cat"/>
    <property type="match status" value="2"/>
</dbReference>
<dbReference type="PANTHER" id="PTHR33840">
    <property type="match status" value="1"/>
</dbReference>
<evidence type="ECO:0000256" key="1">
    <source>
        <dbReference type="SAM" id="Phobius"/>
    </source>
</evidence>
<reference evidence="4" key="1">
    <citation type="submission" date="2016-01" db="EMBL/GenBank/DDBJ databases">
        <authorList>
            <person name="Regsiter A."/>
            <person name="william w."/>
        </authorList>
    </citation>
    <scope>NUCLEOTIDE SEQUENCE [LARGE SCALE GENOMIC DNA]</scope>
    <source>
        <strain evidence="4">CFBP 6623</strain>
    </source>
</reference>
<dbReference type="AlphaFoldDB" id="A0A1S7R1W0"/>
<feature type="transmembrane region" description="Helical" evidence="1">
    <location>
        <begin position="218"/>
        <end position="239"/>
    </location>
</feature>
<dbReference type="PANTHER" id="PTHR33840:SF1">
    <property type="entry name" value="TLE1 PHOSPHOLIPASE DOMAIN-CONTAINING PROTEIN"/>
    <property type="match status" value="1"/>
</dbReference>
<feature type="domain" description="T6SS Phospholipase effector Tle1-like catalytic" evidence="2">
    <location>
        <begin position="3"/>
        <end position="216"/>
    </location>
</feature>
<keyword evidence="1" id="KW-1133">Transmembrane helix</keyword>
<organism evidence="3 4">
    <name type="scientific">Agrobacterium tomkonis CFBP 6623</name>
    <dbReference type="NCBI Taxonomy" id="1183432"/>
    <lineage>
        <taxon>Bacteria</taxon>
        <taxon>Pseudomonadati</taxon>
        <taxon>Pseudomonadota</taxon>
        <taxon>Alphaproteobacteria</taxon>
        <taxon>Hyphomicrobiales</taxon>
        <taxon>Rhizobiaceae</taxon>
        <taxon>Rhizobium/Agrobacterium group</taxon>
        <taxon>Agrobacterium</taxon>
        <taxon>Agrobacterium tumefaciens complex</taxon>
    </lineage>
</organism>
<gene>
    <name evidence="3" type="ORF">AGR3A_Lc120028</name>
</gene>
<keyword evidence="1" id="KW-0812">Transmembrane</keyword>
<protein>
    <recommendedName>
        <fullName evidence="2">T6SS Phospholipase effector Tle1-like catalytic domain-containing protein</fullName>
    </recommendedName>
</protein>
<name>A0A1S7R1W0_9HYPH</name>
<dbReference type="InterPro" id="IPR018712">
    <property type="entry name" value="Tle1-like_cat"/>
</dbReference>
<sequence length="474" mass="52447">MPKNILILSDGTGQAGGLLPDERRSNVYKLFRATRCGPESAVNPDDQIAFYDAGLGSASDADDIKIGAFRKIYNVLSQATGLGITKNIVDCYTFILQSWEPGDRIFLFGFSRGAYTARCLGGVLGWCGVPTRMDDGVTAFYRDPKTARKVANEAVKTIYQHGAGKGSKLLDAQRKELAARFREKYRSSDETNRANTVPYFVGVWDTVGALGVNAIQQILILLAATLGVALLATAVWAMMPWQIALNAWLFASVGVAVTFMVTWYLATHLKWATGLSDPWWKTIHLTGWRMKFYDTVLNPRVEYAKHALSIDENRAKFARVPWTDESSDSADKEDGWFEQVWFAGVHSDIGGSYLETESRLSDIALAWMVNRATNVTHPIVVDDKWLHLYPSSAGGQHDEIKSGWLPWKSCVRKIPVDAPIHPSVVDRFKLAGVVHYDETKAYRPEGLRGHDAVKSYYDGGAAPDPEAGSAIARM</sequence>